<organism evidence="14 15">
    <name type="scientific">Gimibacter soli</name>
    <dbReference type="NCBI Taxonomy" id="3024400"/>
    <lineage>
        <taxon>Bacteria</taxon>
        <taxon>Pseudomonadati</taxon>
        <taxon>Pseudomonadota</taxon>
        <taxon>Alphaproteobacteria</taxon>
        <taxon>Kordiimonadales</taxon>
        <taxon>Temperatibacteraceae</taxon>
        <taxon>Gimibacter</taxon>
    </lineage>
</organism>
<keyword evidence="3" id="KW-0575">Peroxidase</keyword>
<dbReference type="GO" id="GO:0034599">
    <property type="term" value="P:cellular response to oxidative stress"/>
    <property type="evidence" value="ECO:0007669"/>
    <property type="project" value="TreeGrafter"/>
</dbReference>
<dbReference type="AlphaFoldDB" id="A0AAE9XPM5"/>
<comment type="function">
    <text evidence="1">Thiol-specific peroxidase that catalyzes the reduction of hydrogen peroxide and organic hydroperoxides to water and alcohols, respectively. Plays a role in cell protection against oxidative stress by detoxifying peroxides and as sensor of hydrogen peroxide-mediated signaling events.</text>
</comment>
<evidence type="ECO:0000256" key="12">
    <source>
        <dbReference type="SAM" id="SignalP"/>
    </source>
</evidence>
<dbReference type="Proteomes" id="UP001217500">
    <property type="component" value="Chromosome"/>
</dbReference>
<dbReference type="EC" id="1.11.1.24" evidence="2"/>
<evidence type="ECO:0000256" key="11">
    <source>
        <dbReference type="ARBA" id="ARBA00049091"/>
    </source>
</evidence>
<feature type="domain" description="Thioredoxin" evidence="13">
    <location>
        <begin position="28"/>
        <end position="185"/>
    </location>
</feature>
<keyword evidence="5" id="KW-0560">Oxidoreductase</keyword>
<evidence type="ECO:0000256" key="2">
    <source>
        <dbReference type="ARBA" id="ARBA00013017"/>
    </source>
</evidence>
<dbReference type="Pfam" id="PF00578">
    <property type="entry name" value="AhpC-TSA"/>
    <property type="match status" value="1"/>
</dbReference>
<dbReference type="GO" id="GO:0005737">
    <property type="term" value="C:cytoplasm"/>
    <property type="evidence" value="ECO:0007669"/>
    <property type="project" value="TreeGrafter"/>
</dbReference>
<dbReference type="InterPro" id="IPR036249">
    <property type="entry name" value="Thioredoxin-like_sf"/>
</dbReference>
<dbReference type="InterPro" id="IPR050924">
    <property type="entry name" value="Peroxiredoxin_BCP/PrxQ"/>
</dbReference>
<evidence type="ECO:0000256" key="3">
    <source>
        <dbReference type="ARBA" id="ARBA00022559"/>
    </source>
</evidence>
<dbReference type="PANTHER" id="PTHR42801">
    <property type="entry name" value="THIOREDOXIN-DEPENDENT PEROXIDE REDUCTASE"/>
    <property type="match status" value="1"/>
</dbReference>
<dbReference type="KEGG" id="gso:PH603_15445"/>
<dbReference type="InterPro" id="IPR013766">
    <property type="entry name" value="Thioredoxin_domain"/>
</dbReference>
<proteinExistence type="inferred from homology"/>
<sequence length="187" mass="20785">MRLFTALYFLLMIVTLPARADAPEDLGPAVGTNIAALIKAPDQNGKPRAFADLVGEKGAVVVFFRSAKWCPYCQLQLIDLNLHAETMASDMGYNIVGVSYDTEDNLATFTKKWQVNYPLLSDEGSRIINEMGILNDEFRPGHYAYGVPHPLIAITDKSGNIRAKLHEKAYRDRPQIEAIFEAIKGLN</sequence>
<dbReference type="Gene3D" id="3.40.30.10">
    <property type="entry name" value="Glutaredoxin"/>
    <property type="match status" value="1"/>
</dbReference>
<reference evidence="14" key="1">
    <citation type="submission" date="2023-01" db="EMBL/GenBank/DDBJ databases">
        <title>The genome sequence of Kordiimonadaceae bacterium 6D33.</title>
        <authorList>
            <person name="Liu Y."/>
        </authorList>
    </citation>
    <scope>NUCLEOTIDE SEQUENCE</scope>
    <source>
        <strain evidence="14">6D33</strain>
    </source>
</reference>
<dbReference type="GO" id="GO:0008379">
    <property type="term" value="F:thioredoxin peroxidase activity"/>
    <property type="evidence" value="ECO:0007669"/>
    <property type="project" value="TreeGrafter"/>
</dbReference>
<dbReference type="InterPro" id="IPR000866">
    <property type="entry name" value="AhpC/TSA"/>
</dbReference>
<keyword evidence="7" id="KW-0676">Redox-active center</keyword>
<evidence type="ECO:0000256" key="4">
    <source>
        <dbReference type="ARBA" id="ARBA00022862"/>
    </source>
</evidence>
<dbReference type="PANTHER" id="PTHR42801:SF4">
    <property type="entry name" value="AHPC_TSA FAMILY PROTEIN"/>
    <property type="match status" value="1"/>
</dbReference>
<protein>
    <recommendedName>
        <fullName evidence="2">thioredoxin-dependent peroxiredoxin</fullName>
        <ecNumber evidence="2">1.11.1.24</ecNumber>
    </recommendedName>
    <alternativeName>
        <fullName evidence="8">Thioredoxin peroxidase</fullName>
    </alternativeName>
    <alternativeName>
        <fullName evidence="10">Thioredoxin-dependent peroxiredoxin Bcp</fullName>
    </alternativeName>
</protein>
<dbReference type="PROSITE" id="PS51352">
    <property type="entry name" value="THIOREDOXIN_2"/>
    <property type="match status" value="1"/>
</dbReference>
<dbReference type="SUPFAM" id="SSF52833">
    <property type="entry name" value="Thioredoxin-like"/>
    <property type="match status" value="1"/>
</dbReference>
<comment type="similarity">
    <text evidence="9">Belongs to the peroxiredoxin family. BCP/PrxQ subfamily.</text>
</comment>
<evidence type="ECO:0000259" key="13">
    <source>
        <dbReference type="PROSITE" id="PS51352"/>
    </source>
</evidence>
<feature type="signal peptide" evidence="12">
    <location>
        <begin position="1"/>
        <end position="20"/>
    </location>
</feature>
<gene>
    <name evidence="14" type="ORF">PH603_15445</name>
</gene>
<evidence type="ECO:0000256" key="7">
    <source>
        <dbReference type="ARBA" id="ARBA00023284"/>
    </source>
</evidence>
<name>A0AAE9XPM5_9PROT</name>
<evidence type="ECO:0000313" key="14">
    <source>
        <dbReference type="EMBL" id="WCL53932.1"/>
    </source>
</evidence>
<keyword evidence="6" id="KW-1015">Disulfide bond</keyword>
<feature type="chain" id="PRO_5042200620" description="thioredoxin-dependent peroxiredoxin" evidence="12">
    <location>
        <begin position="21"/>
        <end position="187"/>
    </location>
</feature>
<evidence type="ECO:0000256" key="5">
    <source>
        <dbReference type="ARBA" id="ARBA00023002"/>
    </source>
</evidence>
<evidence type="ECO:0000256" key="6">
    <source>
        <dbReference type="ARBA" id="ARBA00023157"/>
    </source>
</evidence>
<comment type="catalytic activity">
    <reaction evidence="11">
        <text>a hydroperoxide + [thioredoxin]-dithiol = an alcohol + [thioredoxin]-disulfide + H2O</text>
        <dbReference type="Rhea" id="RHEA:62620"/>
        <dbReference type="Rhea" id="RHEA-COMP:10698"/>
        <dbReference type="Rhea" id="RHEA-COMP:10700"/>
        <dbReference type="ChEBI" id="CHEBI:15377"/>
        <dbReference type="ChEBI" id="CHEBI:29950"/>
        <dbReference type="ChEBI" id="CHEBI:30879"/>
        <dbReference type="ChEBI" id="CHEBI:35924"/>
        <dbReference type="ChEBI" id="CHEBI:50058"/>
        <dbReference type="EC" id="1.11.1.24"/>
    </reaction>
</comment>
<evidence type="ECO:0000256" key="10">
    <source>
        <dbReference type="ARBA" id="ARBA00042639"/>
    </source>
</evidence>
<keyword evidence="4" id="KW-0049">Antioxidant</keyword>
<accession>A0AAE9XPM5</accession>
<dbReference type="GO" id="GO:0045454">
    <property type="term" value="P:cell redox homeostasis"/>
    <property type="evidence" value="ECO:0007669"/>
    <property type="project" value="TreeGrafter"/>
</dbReference>
<evidence type="ECO:0000256" key="1">
    <source>
        <dbReference type="ARBA" id="ARBA00003330"/>
    </source>
</evidence>
<keyword evidence="12" id="KW-0732">Signal</keyword>
<dbReference type="EMBL" id="CP116805">
    <property type="protein sequence ID" value="WCL53932.1"/>
    <property type="molecule type" value="Genomic_DNA"/>
</dbReference>
<evidence type="ECO:0000256" key="9">
    <source>
        <dbReference type="ARBA" id="ARBA00038489"/>
    </source>
</evidence>
<keyword evidence="15" id="KW-1185">Reference proteome</keyword>
<evidence type="ECO:0000313" key="15">
    <source>
        <dbReference type="Proteomes" id="UP001217500"/>
    </source>
</evidence>
<evidence type="ECO:0000256" key="8">
    <source>
        <dbReference type="ARBA" id="ARBA00032824"/>
    </source>
</evidence>
<dbReference type="RefSeq" id="WP_289503652.1">
    <property type="nucleotide sequence ID" value="NZ_CP116805.1"/>
</dbReference>